<dbReference type="InterPro" id="IPR011059">
    <property type="entry name" value="Metal-dep_hydrolase_composite"/>
</dbReference>
<dbReference type="InterPro" id="IPR032466">
    <property type="entry name" value="Metal_Hydrolase"/>
</dbReference>
<gene>
    <name evidence="2" type="ORF">FYJ64_08635</name>
</gene>
<dbReference type="PANTHER" id="PTHR22642:SF2">
    <property type="entry name" value="PROTEIN LONG AFTER FAR-RED 3"/>
    <property type="match status" value="1"/>
</dbReference>
<dbReference type="RefSeq" id="WP_154574771.1">
    <property type="nucleotide sequence ID" value="NZ_VUMZ01000008.1"/>
</dbReference>
<name>A0A6L5Y714_9FIRM</name>
<dbReference type="PANTHER" id="PTHR22642">
    <property type="entry name" value="IMIDAZOLONEPROPIONASE"/>
    <property type="match status" value="1"/>
</dbReference>
<proteinExistence type="predicted"/>
<organism evidence="2 3">
    <name type="scientific">Hornefia butyriciproducens</name>
    <dbReference type="NCBI Taxonomy" id="2652293"/>
    <lineage>
        <taxon>Bacteria</taxon>
        <taxon>Bacillati</taxon>
        <taxon>Bacillota</taxon>
        <taxon>Clostridia</taxon>
        <taxon>Peptostreptococcales</taxon>
        <taxon>Anaerovoracaceae</taxon>
        <taxon>Hornefia</taxon>
    </lineage>
</organism>
<dbReference type="GO" id="GO:0016810">
    <property type="term" value="F:hydrolase activity, acting on carbon-nitrogen (but not peptide) bonds"/>
    <property type="evidence" value="ECO:0007669"/>
    <property type="project" value="InterPro"/>
</dbReference>
<evidence type="ECO:0000313" key="2">
    <source>
        <dbReference type="EMBL" id="MST52373.1"/>
    </source>
</evidence>
<dbReference type="SUPFAM" id="SSF51556">
    <property type="entry name" value="Metallo-dependent hydrolases"/>
    <property type="match status" value="1"/>
</dbReference>
<feature type="domain" description="Amidohydrolase 3" evidence="1">
    <location>
        <begin position="72"/>
        <end position="564"/>
    </location>
</feature>
<dbReference type="GeneID" id="303115393"/>
<evidence type="ECO:0000259" key="1">
    <source>
        <dbReference type="Pfam" id="PF07969"/>
    </source>
</evidence>
<protein>
    <submittedName>
        <fullName evidence="2">Amidohydrolase</fullName>
    </submittedName>
</protein>
<dbReference type="Pfam" id="PF07969">
    <property type="entry name" value="Amidohydro_3"/>
    <property type="match status" value="1"/>
</dbReference>
<dbReference type="EMBL" id="VUMZ01000008">
    <property type="protein sequence ID" value="MST52373.1"/>
    <property type="molecule type" value="Genomic_DNA"/>
</dbReference>
<dbReference type="AlphaFoldDB" id="A0A6L5Y714"/>
<dbReference type="InterPro" id="IPR013108">
    <property type="entry name" value="Amidohydro_3"/>
</dbReference>
<dbReference type="Gene3D" id="3.20.20.140">
    <property type="entry name" value="Metal-dependent hydrolases"/>
    <property type="match status" value="1"/>
</dbReference>
<comment type="caution">
    <text evidence="2">The sequence shown here is derived from an EMBL/GenBank/DDBJ whole genome shotgun (WGS) entry which is preliminary data.</text>
</comment>
<sequence length="568" mass="63568">MIDTGGIWYICCLKYFEQYERRNNMDTIFLNGNVCTMDEHMPEAQAVAVKNGVITAVGSNEEVMAENSAVTEIIDLGGRMLLPGFTDSHMHLMAYAAGKRMVDLSDAESLEDVCERCAAPVSEMQQMGEWIQGLGFNQDNWSEKVIPTRKDLDRVSTEVPIVIRRACFHLSVCNTKAMENIGLMEPDGESNELGSPGIGYYADGTPNGILYEDTQNLVNRNIPRMSVPQLKELILEGLSDVAAQGITEIHTDDFMSGYASDSDFHPYFQAYCELADEGKLPVRVYQQCSLWSKKDLEGFLAEGHRTGEEHGLYRLGPLKLIVDGSLGAHTAKLKQPYKNDPSANGCLNHSGEELYILCKLAQEKGMQIAAHCIGDGAIQVMLEVYKKIQQEHPGHDMRHGILHCQIMDARQQDEMRRQGLLAYVQPVFLRSDMNIVEKCVGQRLASQSYGWRRLADLGVHLSGGSDCPVEPFDILPNLEYAVTRTNPDTGQSFYPENGLEIDEALRMFTLEGAYASFSEDNRGSITVGKNGDLTVLDRDLRKRPEEEIHMTRVLMTMVQGRIVYRADW</sequence>
<evidence type="ECO:0000313" key="3">
    <source>
        <dbReference type="Proteomes" id="UP000474676"/>
    </source>
</evidence>
<reference evidence="2 3" key="1">
    <citation type="submission" date="2019-08" db="EMBL/GenBank/DDBJ databases">
        <title>In-depth cultivation of the pig gut microbiome towards novel bacterial diversity and tailored functional studies.</title>
        <authorList>
            <person name="Wylensek D."/>
            <person name="Hitch T.C.A."/>
            <person name="Clavel T."/>
        </authorList>
    </citation>
    <scope>NUCLEOTIDE SEQUENCE [LARGE SCALE GENOMIC DNA]</scope>
    <source>
        <strain evidence="2 3">WCA-MUC-591-APC-3H</strain>
    </source>
</reference>
<dbReference type="SUPFAM" id="SSF51338">
    <property type="entry name" value="Composite domain of metallo-dependent hydrolases"/>
    <property type="match status" value="1"/>
</dbReference>
<dbReference type="InterPro" id="IPR033932">
    <property type="entry name" value="YtcJ-like"/>
</dbReference>
<dbReference type="Gene3D" id="2.30.40.10">
    <property type="entry name" value="Urease, subunit C, domain 1"/>
    <property type="match status" value="1"/>
</dbReference>
<dbReference type="Proteomes" id="UP000474676">
    <property type="component" value="Unassembled WGS sequence"/>
</dbReference>
<dbReference type="Gene3D" id="3.10.310.70">
    <property type="match status" value="1"/>
</dbReference>
<keyword evidence="2" id="KW-0378">Hydrolase</keyword>
<keyword evidence="3" id="KW-1185">Reference proteome</keyword>
<accession>A0A6L5Y714</accession>
<dbReference type="CDD" id="cd01300">
    <property type="entry name" value="YtcJ_like"/>
    <property type="match status" value="1"/>
</dbReference>